<protein>
    <submittedName>
        <fullName evidence="1">Uncharacterized protein</fullName>
    </submittedName>
</protein>
<dbReference type="EMBL" id="JAGQDD010000026">
    <property type="protein sequence ID" value="MBQ0933306.1"/>
    <property type="molecule type" value="Genomic_DNA"/>
</dbReference>
<dbReference type="Gene3D" id="6.10.140.1840">
    <property type="match status" value="1"/>
</dbReference>
<organism evidence="1 2">
    <name type="scientific">Ideonella alba</name>
    <dbReference type="NCBI Taxonomy" id="2824118"/>
    <lineage>
        <taxon>Bacteria</taxon>
        <taxon>Pseudomonadati</taxon>
        <taxon>Pseudomonadota</taxon>
        <taxon>Betaproteobacteria</taxon>
        <taxon>Burkholderiales</taxon>
        <taxon>Sphaerotilaceae</taxon>
        <taxon>Ideonella</taxon>
    </lineage>
</organism>
<comment type="caution">
    <text evidence="1">The sequence shown here is derived from an EMBL/GenBank/DDBJ whole genome shotgun (WGS) entry which is preliminary data.</text>
</comment>
<evidence type="ECO:0000313" key="2">
    <source>
        <dbReference type="Proteomes" id="UP000676246"/>
    </source>
</evidence>
<proteinExistence type="predicted"/>
<dbReference type="Proteomes" id="UP000676246">
    <property type="component" value="Unassembled WGS sequence"/>
</dbReference>
<name>A0A940YDV1_9BURK</name>
<reference evidence="1 2" key="1">
    <citation type="submission" date="2021-04" db="EMBL/GenBank/DDBJ databases">
        <title>The genome sequence of Ideonella sp. 3Y2.</title>
        <authorList>
            <person name="Liu Y."/>
        </authorList>
    </citation>
    <scope>NUCLEOTIDE SEQUENCE [LARGE SCALE GENOMIC DNA]</scope>
    <source>
        <strain evidence="1 2">3Y2</strain>
    </source>
</reference>
<sequence length="106" mass="12032">MHNLTWTQAEKSLSRRLFDQALDAELADTLAQFKARAAAVSSPEAMWAIQPFLADRQREIDAKYDYRYSQLIIVFGRLLREGRIQEAQLAGLSEDKQALIKHVGGL</sequence>
<dbReference type="Pfam" id="PF18032">
    <property type="entry name" value="FRP"/>
    <property type="match status" value="1"/>
</dbReference>
<dbReference type="InterPro" id="IPR053747">
    <property type="entry name" value="Fluoresc_Recovery_Reg"/>
</dbReference>
<dbReference type="InterPro" id="IPR041601">
    <property type="entry name" value="FRP"/>
</dbReference>
<accession>A0A940YDV1</accession>
<dbReference type="GO" id="GO:0042651">
    <property type="term" value="C:thylakoid membrane"/>
    <property type="evidence" value="ECO:0007669"/>
    <property type="project" value="InterPro"/>
</dbReference>
<evidence type="ECO:0000313" key="1">
    <source>
        <dbReference type="EMBL" id="MBQ0933306.1"/>
    </source>
</evidence>
<gene>
    <name evidence="1" type="ORF">KAK03_22770</name>
</gene>
<dbReference type="AlphaFoldDB" id="A0A940YDV1"/>
<keyword evidence="2" id="KW-1185">Reference proteome</keyword>
<dbReference type="RefSeq" id="WP_210856973.1">
    <property type="nucleotide sequence ID" value="NZ_JAGQDD010000026.1"/>
</dbReference>